<dbReference type="Proteomes" id="UP000337909">
    <property type="component" value="Unassembled WGS sequence"/>
</dbReference>
<sequence length="53" mass="5950">MSLTLKKIGVNDNLADFIRKRCRHYYSRSPAKAANVYGLAVSHETVSCSDFNT</sequence>
<name>A0A5E7BNY6_PSEFL</name>
<reference evidence="1 2" key="1">
    <citation type="submission" date="2019-09" db="EMBL/GenBank/DDBJ databases">
        <authorList>
            <person name="Chandra G."/>
            <person name="Truman W A."/>
        </authorList>
    </citation>
    <scope>NUCLEOTIDE SEQUENCE [LARGE SCALE GENOMIC DNA]</scope>
    <source>
        <strain evidence="1">PS691</strain>
    </source>
</reference>
<accession>A0A5E7BNY6</accession>
<organism evidence="1 2">
    <name type="scientific">Pseudomonas fluorescens</name>
    <dbReference type="NCBI Taxonomy" id="294"/>
    <lineage>
        <taxon>Bacteria</taxon>
        <taxon>Pseudomonadati</taxon>
        <taxon>Pseudomonadota</taxon>
        <taxon>Gammaproteobacteria</taxon>
        <taxon>Pseudomonadales</taxon>
        <taxon>Pseudomonadaceae</taxon>
        <taxon>Pseudomonas</taxon>
    </lineage>
</organism>
<evidence type="ECO:0000313" key="1">
    <source>
        <dbReference type="EMBL" id="VVN86651.1"/>
    </source>
</evidence>
<protein>
    <submittedName>
        <fullName evidence="1">Uncharacterized protein</fullName>
    </submittedName>
</protein>
<dbReference type="AlphaFoldDB" id="A0A5E7BNY6"/>
<proteinExistence type="predicted"/>
<gene>
    <name evidence="1" type="ORF">PS691_01522</name>
</gene>
<evidence type="ECO:0000313" key="2">
    <source>
        <dbReference type="Proteomes" id="UP000337909"/>
    </source>
</evidence>
<dbReference type="EMBL" id="CABVHQ010000011">
    <property type="protein sequence ID" value="VVN86651.1"/>
    <property type="molecule type" value="Genomic_DNA"/>
</dbReference>